<accession>I3D2H0</accession>
<evidence type="ECO:0000256" key="2">
    <source>
        <dbReference type="SAM" id="MobiDB-lite"/>
    </source>
</evidence>
<dbReference type="CDD" id="cd00958">
    <property type="entry name" value="DhnA"/>
    <property type="match status" value="1"/>
</dbReference>
<dbReference type="OrthoDB" id="6329at2157"/>
<dbReference type="PANTHER" id="PTHR47916:SF1">
    <property type="entry name" value="3-HYDROXY-5-PHOSPHONOOXYPENTANE-2,4-DIONE THIOLASE"/>
    <property type="match status" value="1"/>
</dbReference>
<dbReference type="InterPro" id="IPR050456">
    <property type="entry name" value="DeoC/FbaB_aldolase"/>
</dbReference>
<feature type="compositionally biased region" description="Low complexity" evidence="2">
    <location>
        <begin position="272"/>
        <end position="303"/>
    </location>
</feature>
<dbReference type="Pfam" id="PF01791">
    <property type="entry name" value="DeoC"/>
    <property type="match status" value="1"/>
</dbReference>
<dbReference type="SMART" id="SM01133">
    <property type="entry name" value="DeoC"/>
    <property type="match status" value="1"/>
</dbReference>
<dbReference type="EMBL" id="AEXL02000090">
    <property type="protein sequence ID" value="EIJ65913.1"/>
    <property type="molecule type" value="Genomic_DNA"/>
</dbReference>
<dbReference type="PIRSF" id="PIRSF038992">
    <property type="entry name" value="Aldolase_Ia"/>
    <property type="match status" value="1"/>
</dbReference>
<evidence type="ECO:0000313" key="4">
    <source>
        <dbReference type="Proteomes" id="UP000003423"/>
    </source>
</evidence>
<dbReference type="PANTHER" id="PTHR47916">
    <property type="entry name" value="FRUCTOSE-BISPHOSPHATE ALDOLASE CLASS 1"/>
    <property type="match status" value="1"/>
</dbReference>
<dbReference type="Gene3D" id="3.20.20.70">
    <property type="entry name" value="Aldolase class I"/>
    <property type="match status" value="1"/>
</dbReference>
<dbReference type="InterPro" id="IPR013785">
    <property type="entry name" value="Aldolase_TIM"/>
</dbReference>
<dbReference type="Proteomes" id="UP000003423">
    <property type="component" value="Unassembled WGS sequence"/>
</dbReference>
<sequence length="303" mass="33188">MDWGLQNRLSSIIKPQNNRALMLAVDHGYFLGPTEKLENPKKVIAPLLKYCDSLMVTRGVQRTSVSATTDTPMVLRVSGGSSIIGEDLSQEDITVSIQDAIRLNASALAMSIFVGSKYEYQTIVNLGKLVSEAESYGIPVLAVTAVGKELGKDARYLSLACRVAAEQGAHIVKTYYCDNFEKVVQSCPVPIIVAGGKKIPERDALQLTFNAIKGGAVGVDMGRNIWQSEHPVAMIRAVRSIVHGNSNVDQAFKLYQKLVSEESKNRPKNKNKPNNPNQNKSKNKNKPNNPNQNKSKNPNPSKK</sequence>
<evidence type="ECO:0000256" key="1">
    <source>
        <dbReference type="ARBA" id="ARBA00008116"/>
    </source>
</evidence>
<dbReference type="InterPro" id="IPR041720">
    <property type="entry name" value="FbaB-like"/>
</dbReference>
<dbReference type="AlphaFoldDB" id="I3D2H0"/>
<comment type="caution">
    <text evidence="3">The sequence shown here is derived from an EMBL/GenBank/DDBJ whole genome shotgun (WGS) entry which is preliminary data.</text>
</comment>
<evidence type="ECO:0000313" key="3">
    <source>
        <dbReference type="EMBL" id="EIJ65913.1"/>
    </source>
</evidence>
<dbReference type="PATRIC" id="fig|859350.6.peg.990"/>
<dbReference type="SUPFAM" id="SSF51569">
    <property type="entry name" value="Aldolase"/>
    <property type="match status" value="1"/>
</dbReference>
<feature type="region of interest" description="Disordered" evidence="2">
    <location>
        <begin position="260"/>
        <end position="303"/>
    </location>
</feature>
<keyword evidence="4" id="KW-1185">Reference proteome</keyword>
<reference evidence="3 4" key="1">
    <citation type="journal article" date="2012" name="J. Bacteriol.">
        <title>Genome sequence of "Candidatus Nitrosopumilus salaria" BD31, an ammonia-oxidizing archaeon from the San Francisco Bay estuary.</title>
        <authorList>
            <person name="Mosier A.C."/>
            <person name="Allen E.E."/>
            <person name="Kim M."/>
            <person name="Ferriera S."/>
            <person name="Francis C.A."/>
        </authorList>
    </citation>
    <scope>NUCLEOTIDE SEQUENCE [LARGE SCALE GENOMIC DNA]</scope>
    <source>
        <strain evidence="3 4">BD31</strain>
    </source>
</reference>
<comment type="similarity">
    <text evidence="1">Belongs to the DeoC/FbaB aldolase family.</text>
</comment>
<dbReference type="GO" id="GO:0004332">
    <property type="term" value="F:fructose-bisphosphate aldolase activity"/>
    <property type="evidence" value="ECO:0007669"/>
    <property type="project" value="InterPro"/>
</dbReference>
<dbReference type="NCBIfam" id="NF006081">
    <property type="entry name" value="PRK08227.1"/>
    <property type="match status" value="1"/>
</dbReference>
<name>I3D2H0_9ARCH</name>
<protein>
    <submittedName>
        <fullName evidence="3">Fructose-bisphosphate aldolase</fullName>
    </submittedName>
</protein>
<proteinExistence type="inferred from homology"/>
<organism evidence="3 4">
    <name type="scientific">Candidatus Nitrosopumilus salarius BD31</name>
    <dbReference type="NCBI Taxonomy" id="859350"/>
    <lineage>
        <taxon>Archaea</taxon>
        <taxon>Nitrososphaerota</taxon>
        <taxon>Nitrososphaeria</taxon>
        <taxon>Nitrosopumilales</taxon>
        <taxon>Nitrosopumilaceae</taxon>
        <taxon>Nitrosopumilus</taxon>
    </lineage>
</organism>
<gene>
    <name evidence="3" type="ORF">BD31_I0063</name>
</gene>
<dbReference type="InterPro" id="IPR002915">
    <property type="entry name" value="DeoC/FbaB/LacD_aldolase"/>
</dbReference>